<dbReference type="FunFam" id="3.40.1030.10:FF:000002">
    <property type="entry name" value="Anthranilate phosphoribosyltransferase"/>
    <property type="match status" value="1"/>
</dbReference>
<reference evidence="12 13" key="1">
    <citation type="submission" date="2019-06" db="EMBL/GenBank/DDBJ databases">
        <title>Nitrosomonas stercoris KYUHI-S whole genome shotgun sequence.</title>
        <authorList>
            <person name="Nakagawa T."/>
            <person name="Tsuchiya Y."/>
            <person name="Takahashi R."/>
        </authorList>
    </citation>
    <scope>NUCLEOTIDE SEQUENCE [LARGE SCALE GENOMIC DNA]</scope>
    <source>
        <strain evidence="12 13">KYUHI-S</strain>
    </source>
</reference>
<feature type="binding site" evidence="9">
    <location>
        <position position="159"/>
    </location>
    <ligand>
        <name>anthranilate</name>
        <dbReference type="ChEBI" id="CHEBI:16567"/>
        <label>2</label>
    </ligand>
</feature>
<evidence type="ECO:0000256" key="2">
    <source>
        <dbReference type="ARBA" id="ARBA00022605"/>
    </source>
</evidence>
<comment type="similarity">
    <text evidence="8">In the C-terminal section; belongs to the anthranilate phosphoribosyltransferase family.</text>
</comment>
<dbReference type="PANTHER" id="PTHR43285:SF2">
    <property type="entry name" value="ANTHRANILATE PHOSPHORIBOSYLTRANSFERASE"/>
    <property type="match status" value="1"/>
</dbReference>
<keyword evidence="3 9" id="KW-0328">Glycosyltransferase</keyword>
<comment type="cofactor">
    <cofactor evidence="9">
        <name>Mg(2+)</name>
        <dbReference type="ChEBI" id="CHEBI:18420"/>
    </cofactor>
    <text evidence="9">Binds 2 magnesium ions per monomer.</text>
</comment>
<dbReference type="GO" id="GO:0005829">
    <property type="term" value="C:cytosol"/>
    <property type="evidence" value="ECO:0007669"/>
    <property type="project" value="TreeGrafter"/>
</dbReference>
<feature type="domain" description="Glycosyl transferase family 3 N-terminal" evidence="11">
    <location>
        <begin position="3"/>
        <end position="57"/>
    </location>
</feature>
<feature type="binding site" evidence="9">
    <location>
        <begin position="76"/>
        <end position="77"/>
    </location>
    <ligand>
        <name>5-phospho-alpha-D-ribose 1-diphosphate</name>
        <dbReference type="ChEBI" id="CHEBI:58017"/>
    </ligand>
</feature>
<comment type="similarity">
    <text evidence="9">Belongs to the anthranilate phosphoribosyltransferase family.</text>
</comment>
<feature type="domain" description="Glycosyl transferase family 3" evidence="10">
    <location>
        <begin position="66"/>
        <end position="316"/>
    </location>
</feature>
<dbReference type="InterPro" id="IPR005940">
    <property type="entry name" value="Anthranilate_Pribosyl_Tfrase"/>
</dbReference>
<evidence type="ECO:0000256" key="9">
    <source>
        <dbReference type="HAMAP-Rule" id="MF_00211"/>
    </source>
</evidence>
<feature type="binding site" evidence="9">
    <location>
        <position position="85"/>
    </location>
    <ligand>
        <name>Mg(2+)</name>
        <dbReference type="ChEBI" id="CHEBI:18420"/>
        <label>1</label>
    </ligand>
</feature>
<dbReference type="Proteomes" id="UP000316473">
    <property type="component" value="Chromosome"/>
</dbReference>
<keyword evidence="9" id="KW-0479">Metal-binding</keyword>
<keyword evidence="6 9" id="KW-0057">Aromatic amino acid biosynthesis</keyword>
<feature type="binding site" evidence="9">
    <location>
        <begin position="101"/>
        <end position="109"/>
    </location>
    <ligand>
        <name>5-phospho-alpha-D-ribose 1-diphosphate</name>
        <dbReference type="ChEBI" id="CHEBI:58017"/>
    </ligand>
</feature>
<comment type="subunit">
    <text evidence="9">Homodimer.</text>
</comment>
<feature type="binding site" evidence="9">
    <location>
        <position position="218"/>
    </location>
    <ligand>
        <name>Mg(2+)</name>
        <dbReference type="ChEBI" id="CHEBI:18420"/>
        <label>2</label>
    </ligand>
</feature>
<keyword evidence="4 9" id="KW-0808">Transferase</keyword>
<dbReference type="Pfam" id="PF02885">
    <property type="entry name" value="Glycos_trans_3N"/>
    <property type="match status" value="1"/>
</dbReference>
<dbReference type="InterPro" id="IPR036320">
    <property type="entry name" value="Glycosyl_Trfase_fam3_N_dom_sf"/>
</dbReference>
<evidence type="ECO:0000256" key="8">
    <source>
        <dbReference type="ARBA" id="ARBA00061188"/>
    </source>
</evidence>
<gene>
    <name evidence="9" type="primary">trpD</name>
    <name evidence="12" type="ORF">Nstercoris_00896</name>
</gene>
<feature type="binding site" evidence="9">
    <location>
        <position position="113"/>
    </location>
    <ligand>
        <name>5-phospho-alpha-D-ribose 1-diphosphate</name>
        <dbReference type="ChEBI" id="CHEBI:58017"/>
    </ligand>
</feature>
<feature type="binding site" evidence="9">
    <location>
        <position position="81"/>
    </location>
    <ligand>
        <name>5-phospho-alpha-D-ribose 1-diphosphate</name>
        <dbReference type="ChEBI" id="CHEBI:58017"/>
    </ligand>
</feature>
<feature type="binding site" evidence="9">
    <location>
        <position position="73"/>
    </location>
    <ligand>
        <name>anthranilate</name>
        <dbReference type="ChEBI" id="CHEBI:16567"/>
        <label>1</label>
    </ligand>
</feature>
<feature type="binding site" evidence="9">
    <location>
        <position position="219"/>
    </location>
    <ligand>
        <name>Mg(2+)</name>
        <dbReference type="ChEBI" id="CHEBI:18420"/>
        <label>2</label>
    </ligand>
</feature>
<keyword evidence="9" id="KW-0460">Magnesium</keyword>
<dbReference type="SUPFAM" id="SSF52418">
    <property type="entry name" value="Nucleoside phosphorylase/phosphoribosyltransferase catalytic domain"/>
    <property type="match status" value="1"/>
</dbReference>
<comment type="pathway">
    <text evidence="1 9">Amino-acid biosynthesis; L-tryptophan biosynthesis; L-tryptophan from chorismate: step 2/5.</text>
</comment>
<dbReference type="Gene3D" id="3.40.1030.10">
    <property type="entry name" value="Nucleoside phosphorylase/phosphoribosyltransferase catalytic domain"/>
    <property type="match status" value="1"/>
</dbReference>
<sequence length="332" mass="35271">MLEQRETSYQDMVELMHAIMSGNISPAMTAALVTALRMKRESISEIAAAAQVMRELAVRIEVSDSTNLIDTCGTGGDGCHTFNISTASAFVAAAAGAQVAKHGGRSVSSKAGSADVLEALGINLDQTPEQIAQSIAEIGIGFMFAPNFHHAMKHAAPVRRELGVRTIFNILGPLTNPAGAKNQLLGVFNADLTSILAQTLQRLGSQRAMIVHGSDGLDEITISGATKVAELKDGNIREYTVQPEDFGLERSAIEALRVNDTNEARIMLLSVLDNQPGPARDIVLLNAGAAIYIAGKADSWSEGVTTAREKLSSGAAKEKMQTLVEFSNQFVH</sequence>
<comment type="catalytic activity">
    <reaction evidence="7 9">
        <text>N-(5-phospho-beta-D-ribosyl)anthranilate + diphosphate = 5-phospho-alpha-D-ribose 1-diphosphate + anthranilate</text>
        <dbReference type="Rhea" id="RHEA:11768"/>
        <dbReference type="ChEBI" id="CHEBI:16567"/>
        <dbReference type="ChEBI" id="CHEBI:18277"/>
        <dbReference type="ChEBI" id="CHEBI:33019"/>
        <dbReference type="ChEBI" id="CHEBI:58017"/>
        <dbReference type="EC" id="2.4.2.18"/>
    </reaction>
</comment>
<dbReference type="EC" id="2.4.2.18" evidence="9"/>
<evidence type="ECO:0000313" key="12">
    <source>
        <dbReference type="EMBL" id="BBL34657.1"/>
    </source>
</evidence>
<dbReference type="SUPFAM" id="SSF47648">
    <property type="entry name" value="Nucleoside phosphorylase/phosphoribosyltransferase N-terminal domain"/>
    <property type="match status" value="1"/>
</dbReference>
<feature type="binding site" evidence="9">
    <location>
        <position position="219"/>
    </location>
    <ligand>
        <name>Mg(2+)</name>
        <dbReference type="ChEBI" id="CHEBI:18420"/>
        <label>1</label>
    </ligand>
</feature>
<dbReference type="PANTHER" id="PTHR43285">
    <property type="entry name" value="ANTHRANILATE PHOSPHORIBOSYLTRANSFERASE"/>
    <property type="match status" value="1"/>
</dbReference>
<evidence type="ECO:0000259" key="11">
    <source>
        <dbReference type="Pfam" id="PF02885"/>
    </source>
</evidence>
<evidence type="ECO:0000256" key="4">
    <source>
        <dbReference type="ARBA" id="ARBA00022679"/>
    </source>
</evidence>
<evidence type="ECO:0000256" key="7">
    <source>
        <dbReference type="ARBA" id="ARBA00052328"/>
    </source>
</evidence>
<evidence type="ECO:0000256" key="3">
    <source>
        <dbReference type="ARBA" id="ARBA00022676"/>
    </source>
</evidence>
<evidence type="ECO:0000256" key="6">
    <source>
        <dbReference type="ARBA" id="ARBA00023141"/>
    </source>
</evidence>
<comment type="function">
    <text evidence="9">Catalyzes the transfer of the phosphoribosyl group of 5-phosphorylribose-1-pyrophosphate (PRPP) to anthranilate to yield N-(5'-phosphoribosyl)-anthranilate (PRA).</text>
</comment>
<proteinExistence type="inferred from homology"/>
<feature type="binding site" evidence="9">
    <location>
        <begin position="83"/>
        <end position="86"/>
    </location>
    <ligand>
        <name>5-phospho-alpha-D-ribose 1-diphosphate</name>
        <dbReference type="ChEBI" id="CHEBI:58017"/>
    </ligand>
</feature>
<dbReference type="NCBIfam" id="TIGR01245">
    <property type="entry name" value="trpD"/>
    <property type="match status" value="1"/>
</dbReference>
<evidence type="ECO:0000259" key="10">
    <source>
        <dbReference type="Pfam" id="PF00591"/>
    </source>
</evidence>
<keyword evidence="2 9" id="KW-0028">Amino-acid biosynthesis</keyword>
<feature type="binding site" evidence="9">
    <location>
        <position position="73"/>
    </location>
    <ligand>
        <name>5-phospho-alpha-D-ribose 1-diphosphate</name>
        <dbReference type="ChEBI" id="CHEBI:58017"/>
    </ligand>
</feature>
<dbReference type="GO" id="GO:0004048">
    <property type="term" value="F:anthranilate phosphoribosyltransferase activity"/>
    <property type="evidence" value="ECO:0007669"/>
    <property type="project" value="UniProtKB-UniRule"/>
</dbReference>
<dbReference type="GO" id="GO:0000162">
    <property type="term" value="P:L-tryptophan biosynthetic process"/>
    <property type="evidence" value="ECO:0007669"/>
    <property type="project" value="UniProtKB-UniRule"/>
</dbReference>
<keyword evidence="13" id="KW-1185">Reference proteome</keyword>
<dbReference type="KEGG" id="nst:Nstercoris_00896"/>
<dbReference type="InterPro" id="IPR035902">
    <property type="entry name" value="Nuc_phospho_transferase"/>
</dbReference>
<dbReference type="EMBL" id="AP019755">
    <property type="protein sequence ID" value="BBL34657.1"/>
    <property type="molecule type" value="Genomic_DNA"/>
</dbReference>
<dbReference type="Gene3D" id="1.20.970.10">
    <property type="entry name" value="Transferase, Pyrimidine Nucleoside Phosphorylase, Chain C"/>
    <property type="match status" value="1"/>
</dbReference>
<dbReference type="InterPro" id="IPR000312">
    <property type="entry name" value="Glycosyl_Trfase_fam3"/>
</dbReference>
<dbReference type="InterPro" id="IPR017459">
    <property type="entry name" value="Glycosyl_Trfase_fam3_N_dom"/>
</dbReference>
<organism evidence="12 13">
    <name type="scientific">Nitrosomonas stercoris</name>
    <dbReference type="NCBI Taxonomy" id="1444684"/>
    <lineage>
        <taxon>Bacteria</taxon>
        <taxon>Pseudomonadati</taxon>
        <taxon>Pseudomonadota</taxon>
        <taxon>Betaproteobacteria</taxon>
        <taxon>Nitrosomonadales</taxon>
        <taxon>Nitrosomonadaceae</taxon>
        <taxon>Nitrosomonas</taxon>
    </lineage>
</organism>
<keyword evidence="5 9" id="KW-0822">Tryptophan biosynthesis</keyword>
<name>A0A4Y1YPE4_9PROT</name>
<dbReference type="HAMAP" id="MF_00211">
    <property type="entry name" value="TrpD"/>
    <property type="match status" value="1"/>
</dbReference>
<evidence type="ECO:0000256" key="1">
    <source>
        <dbReference type="ARBA" id="ARBA00004907"/>
    </source>
</evidence>
<comment type="caution">
    <text evidence="9">Lacks conserved residue(s) required for the propagation of feature annotation.</text>
</comment>
<accession>A0A4Y1YPE4</accession>
<dbReference type="UniPathway" id="UPA00035">
    <property type="reaction ID" value="UER00041"/>
</dbReference>
<evidence type="ECO:0000256" key="5">
    <source>
        <dbReference type="ARBA" id="ARBA00022822"/>
    </source>
</evidence>
<dbReference type="Pfam" id="PF00591">
    <property type="entry name" value="Glycos_transf_3"/>
    <property type="match status" value="1"/>
</dbReference>
<dbReference type="GO" id="GO:0000287">
    <property type="term" value="F:magnesium ion binding"/>
    <property type="evidence" value="ECO:0007669"/>
    <property type="project" value="UniProtKB-UniRule"/>
</dbReference>
<protein>
    <recommendedName>
        <fullName evidence="9">Anthranilate phosphoribosyltransferase</fullName>
        <ecNumber evidence="9">2.4.2.18</ecNumber>
    </recommendedName>
</protein>
<dbReference type="AlphaFoldDB" id="A0A4Y1YPE4"/>
<evidence type="ECO:0000313" key="13">
    <source>
        <dbReference type="Proteomes" id="UP000316473"/>
    </source>
</evidence>